<evidence type="ECO:0000256" key="6">
    <source>
        <dbReference type="SAM" id="Phobius"/>
    </source>
</evidence>
<dbReference type="AlphaFoldDB" id="A0AA41SLU3"/>
<accession>A0AA41SLU3</accession>
<evidence type="ECO:0000313" key="9">
    <source>
        <dbReference type="Proteomes" id="UP001177140"/>
    </source>
</evidence>
<keyword evidence="3 7" id="KW-0732">Signal</keyword>
<evidence type="ECO:0000256" key="1">
    <source>
        <dbReference type="ARBA" id="ARBA00004167"/>
    </source>
</evidence>
<gene>
    <name evidence="8" type="ORF">MKW94_007322</name>
</gene>
<feature type="signal peptide" evidence="7">
    <location>
        <begin position="1"/>
        <end position="23"/>
    </location>
</feature>
<comment type="caution">
    <text evidence="8">The sequence shown here is derived from an EMBL/GenBank/DDBJ whole genome shotgun (WGS) entry which is preliminary data.</text>
</comment>
<name>A0AA41SLU3_PAPNU</name>
<keyword evidence="9" id="KW-1185">Reference proteome</keyword>
<evidence type="ECO:0000256" key="4">
    <source>
        <dbReference type="ARBA" id="ARBA00022989"/>
    </source>
</evidence>
<dbReference type="Proteomes" id="UP001177140">
    <property type="component" value="Unassembled WGS sequence"/>
</dbReference>
<evidence type="ECO:0008006" key="10">
    <source>
        <dbReference type="Google" id="ProtNLM"/>
    </source>
</evidence>
<dbReference type="InterPro" id="IPR018939">
    <property type="entry name" value="Autophagy-rel_prot_27"/>
</dbReference>
<dbReference type="Pfam" id="PF09451">
    <property type="entry name" value="ATG27"/>
    <property type="match status" value="1"/>
</dbReference>
<keyword evidence="2 6" id="KW-0812">Transmembrane</keyword>
<evidence type="ECO:0000256" key="2">
    <source>
        <dbReference type="ARBA" id="ARBA00022692"/>
    </source>
</evidence>
<keyword evidence="4 6" id="KW-1133">Transmembrane helix</keyword>
<sequence length="280" mass="30729">MAILNDFLILFLSLLIILSRVESNRISNICDFSYINENKLYNYSLDSPTSNYPHGVLSEDGFYKLAANTTVLWFQLCDGMIFNHNPPRCAGCLDCGGPARCGMECSALVSNNLGGYDVCTTIGRASSTQISLIDKAKPHTGVVVKMSSGSLRVNCSLSVSVYCDANGVKGPIALKHIGDCEYTAELRHPNGCAKIISVHRSGWSWLGTLVIIILCLLGAYLVAGTAYRFFALGIRGIELIPNLEFWLSLPHRTQVFFASLVRRFRGPTEGHRSSYSPVNF</sequence>
<evidence type="ECO:0000313" key="8">
    <source>
        <dbReference type="EMBL" id="MCL7037766.1"/>
    </source>
</evidence>
<dbReference type="PANTHER" id="PTHR15071">
    <property type="entry name" value="MANNOSE-6-PHOSPHATE RECEPTOR FAMILY MEMBER"/>
    <property type="match status" value="1"/>
</dbReference>
<protein>
    <recommendedName>
        <fullName evidence="10">Autophagy-related protein 27</fullName>
    </recommendedName>
</protein>
<feature type="chain" id="PRO_5041302541" description="Autophagy-related protein 27" evidence="7">
    <location>
        <begin position="24"/>
        <end position="280"/>
    </location>
</feature>
<dbReference type="EMBL" id="JAJJMA010182880">
    <property type="protein sequence ID" value="MCL7037766.1"/>
    <property type="molecule type" value="Genomic_DNA"/>
</dbReference>
<reference evidence="8" key="1">
    <citation type="submission" date="2022-03" db="EMBL/GenBank/DDBJ databases">
        <title>A functionally conserved STORR gene fusion in Papaver species that diverged 16.8 million years ago.</title>
        <authorList>
            <person name="Catania T."/>
        </authorList>
    </citation>
    <scope>NUCLEOTIDE SEQUENCE</scope>
    <source>
        <strain evidence="8">S-191538</strain>
    </source>
</reference>
<evidence type="ECO:0000256" key="3">
    <source>
        <dbReference type="ARBA" id="ARBA00022729"/>
    </source>
</evidence>
<comment type="subcellular location">
    <subcellularLocation>
        <location evidence="1">Membrane</location>
        <topology evidence="1">Single-pass membrane protein</topology>
    </subcellularLocation>
</comment>
<dbReference type="GO" id="GO:0000139">
    <property type="term" value="C:Golgi membrane"/>
    <property type="evidence" value="ECO:0007669"/>
    <property type="project" value="UniProtKB-SubCell"/>
</dbReference>
<proteinExistence type="predicted"/>
<dbReference type="PANTHER" id="PTHR15071:SF0">
    <property type="entry name" value="MANNOSE 6-PHOSPHATE RECEPTOR-LIKE PROTEIN 1"/>
    <property type="match status" value="1"/>
</dbReference>
<evidence type="ECO:0000256" key="5">
    <source>
        <dbReference type="ARBA" id="ARBA00023136"/>
    </source>
</evidence>
<organism evidence="8 9">
    <name type="scientific">Papaver nudicaule</name>
    <name type="common">Iceland poppy</name>
    <dbReference type="NCBI Taxonomy" id="74823"/>
    <lineage>
        <taxon>Eukaryota</taxon>
        <taxon>Viridiplantae</taxon>
        <taxon>Streptophyta</taxon>
        <taxon>Embryophyta</taxon>
        <taxon>Tracheophyta</taxon>
        <taxon>Spermatophyta</taxon>
        <taxon>Magnoliopsida</taxon>
        <taxon>Ranunculales</taxon>
        <taxon>Papaveraceae</taxon>
        <taxon>Papaveroideae</taxon>
        <taxon>Papaver</taxon>
    </lineage>
</organism>
<feature type="transmembrane region" description="Helical" evidence="6">
    <location>
        <begin position="202"/>
        <end position="223"/>
    </location>
</feature>
<evidence type="ECO:0000256" key="7">
    <source>
        <dbReference type="SAM" id="SignalP"/>
    </source>
</evidence>
<keyword evidence="5 6" id="KW-0472">Membrane</keyword>